<protein>
    <recommendedName>
        <fullName evidence="6 7">Methionine aminopeptidase</fullName>
        <shortName evidence="6">MAP</shortName>
        <shortName evidence="6">MetAP</shortName>
        <ecNumber evidence="6 7">3.4.11.18</ecNumber>
    </recommendedName>
    <alternativeName>
        <fullName evidence="6">Peptidase M</fullName>
    </alternativeName>
</protein>
<feature type="binding site" evidence="6">
    <location>
        <position position="168"/>
    </location>
    <ligand>
        <name>a divalent metal cation</name>
        <dbReference type="ChEBI" id="CHEBI:60240"/>
        <label>2</label>
        <note>catalytic</note>
    </ligand>
</feature>
<dbReference type="PRINTS" id="PR00599">
    <property type="entry name" value="MAPEPTIDASE"/>
</dbReference>
<evidence type="ECO:0000256" key="3">
    <source>
        <dbReference type="ARBA" id="ARBA00022670"/>
    </source>
</evidence>
<accession>D8PCX4</accession>
<feature type="binding site" evidence="6">
    <location>
        <position position="94"/>
    </location>
    <ligand>
        <name>a divalent metal cation</name>
        <dbReference type="ChEBI" id="CHEBI:60240"/>
        <label>1</label>
    </ligand>
</feature>
<comment type="similarity">
    <text evidence="6">Belongs to the peptidase M24A family. Methionine aminopeptidase type 1 subfamily.</text>
</comment>
<comment type="catalytic activity">
    <reaction evidence="6 7">
        <text>Release of N-terminal amino acids, preferentially methionine, from peptides and arylamides.</text>
        <dbReference type="EC" id="3.4.11.18"/>
    </reaction>
</comment>
<organism evidence="9 10">
    <name type="scientific">Nitrospira defluvii</name>
    <dbReference type="NCBI Taxonomy" id="330214"/>
    <lineage>
        <taxon>Bacteria</taxon>
        <taxon>Pseudomonadati</taxon>
        <taxon>Nitrospirota</taxon>
        <taxon>Nitrospiria</taxon>
        <taxon>Nitrospirales</taxon>
        <taxon>Nitrospiraceae</taxon>
        <taxon>Nitrospira</taxon>
    </lineage>
</organism>
<comment type="subunit">
    <text evidence="6">Monomer.</text>
</comment>
<dbReference type="KEGG" id="nde:NIDE1333"/>
<dbReference type="InterPro" id="IPR002467">
    <property type="entry name" value="Pept_M24A_MAP1"/>
</dbReference>
<feature type="binding site" evidence="6">
    <location>
        <position position="175"/>
    </location>
    <ligand>
        <name>substrate</name>
    </ligand>
</feature>
<evidence type="ECO:0000256" key="5">
    <source>
        <dbReference type="ARBA" id="ARBA00022801"/>
    </source>
</evidence>
<evidence type="ECO:0000313" key="10">
    <source>
        <dbReference type="Proteomes" id="UP000001660"/>
    </source>
</evidence>
<feature type="binding site" evidence="6">
    <location>
        <position position="232"/>
    </location>
    <ligand>
        <name>a divalent metal cation</name>
        <dbReference type="ChEBI" id="CHEBI:60240"/>
        <label>2</label>
        <note>catalytic</note>
    </ligand>
</feature>
<keyword evidence="10" id="KW-1185">Reference proteome</keyword>
<evidence type="ECO:0000259" key="8">
    <source>
        <dbReference type="Pfam" id="PF00557"/>
    </source>
</evidence>
<evidence type="ECO:0000256" key="1">
    <source>
        <dbReference type="ARBA" id="ARBA00002521"/>
    </source>
</evidence>
<feature type="domain" description="Peptidase M24" evidence="8">
    <location>
        <begin position="12"/>
        <end position="238"/>
    </location>
</feature>
<dbReference type="SUPFAM" id="SSF55920">
    <property type="entry name" value="Creatinase/aminopeptidase"/>
    <property type="match status" value="1"/>
</dbReference>
<dbReference type="NCBIfam" id="TIGR00500">
    <property type="entry name" value="met_pdase_I"/>
    <property type="match status" value="1"/>
</dbReference>
<dbReference type="GO" id="GO:0046872">
    <property type="term" value="F:metal ion binding"/>
    <property type="evidence" value="ECO:0007669"/>
    <property type="project" value="UniProtKB-UniRule"/>
</dbReference>
<keyword evidence="5 6" id="KW-0378">Hydrolase</keyword>
<dbReference type="AlphaFoldDB" id="D8PCX4"/>
<feature type="binding site" evidence="6">
    <location>
        <position position="105"/>
    </location>
    <ligand>
        <name>a divalent metal cation</name>
        <dbReference type="ChEBI" id="CHEBI:60240"/>
        <label>2</label>
        <note>catalytic</note>
    </ligand>
</feature>
<sequence length="251" mass="27146">MIVFKTPDEVSLMAQASHVVAEVLELLKEKVAPGITTDDLDRMAEEAIRGRGAIPAFKGYRNYPKTLCASVNEQVVHGIPSKRRLKEGDIIGLDLGAIVSGFYGDSAVTVPVGVASSEALRLIQITEESMYRGIAKAVVGNRLSDVSHAVQSHVEQAGFAVVTEFVGHGIGRQLHEEPQVPNYGRPGQGPRLQVGMVLAIEPMVNMGSSAIRILEDRWTAVTQDGRWSAHFEHTIAIQPNGPARILSQLSH</sequence>
<dbReference type="PANTHER" id="PTHR43330:SF27">
    <property type="entry name" value="METHIONINE AMINOPEPTIDASE"/>
    <property type="match status" value="1"/>
</dbReference>
<dbReference type="InterPro" id="IPR000994">
    <property type="entry name" value="Pept_M24"/>
</dbReference>
<feature type="binding site" evidence="6">
    <location>
        <position position="201"/>
    </location>
    <ligand>
        <name>a divalent metal cation</name>
        <dbReference type="ChEBI" id="CHEBI:60240"/>
        <label>2</label>
        <note>catalytic</note>
    </ligand>
</feature>
<dbReference type="InterPro" id="IPR001714">
    <property type="entry name" value="Pept_M24_MAP"/>
</dbReference>
<dbReference type="HOGENOM" id="CLU_015857_0_1_0"/>
<comment type="function">
    <text evidence="1 6">Removes the N-terminal methionine from nascent proteins. The N-terminal methionine is often cleaved when the second residue in the primary sequence is small and uncharged (Met-Ala-, Cys, Gly, Pro, Ser, Thr, or Val). Requires deformylation of the N(alpha)-formylated initiator methionine before it can be hydrolyzed.</text>
</comment>
<feature type="binding site" evidence="6">
    <location>
        <position position="232"/>
    </location>
    <ligand>
        <name>a divalent metal cation</name>
        <dbReference type="ChEBI" id="CHEBI:60240"/>
        <label>1</label>
    </ligand>
</feature>
<proteinExistence type="inferred from homology"/>
<dbReference type="InterPro" id="IPR036005">
    <property type="entry name" value="Creatinase/aminopeptidase-like"/>
</dbReference>
<comment type="cofactor">
    <cofactor evidence="6">
        <name>Co(2+)</name>
        <dbReference type="ChEBI" id="CHEBI:48828"/>
    </cofactor>
    <cofactor evidence="6">
        <name>Zn(2+)</name>
        <dbReference type="ChEBI" id="CHEBI:29105"/>
    </cofactor>
    <cofactor evidence="6">
        <name>Mn(2+)</name>
        <dbReference type="ChEBI" id="CHEBI:29035"/>
    </cofactor>
    <cofactor evidence="6">
        <name>Fe(2+)</name>
        <dbReference type="ChEBI" id="CHEBI:29033"/>
    </cofactor>
    <text evidence="6">Binds 2 divalent metal cations per subunit. Has a high-affinity and a low affinity metal-binding site. The true nature of the physiological cofactor is under debate. The enzyme is active with cobalt, zinc, manganese or divalent iron ions. Most likely, methionine aminopeptidases function as mononuclear Fe(2+)-metalloproteases under physiological conditions, and the catalytically relevant metal-binding site has been assigned to the histidine-containing high-affinity site.</text>
</comment>
<dbReference type="EMBL" id="FP929003">
    <property type="protein sequence ID" value="CBK41083.1"/>
    <property type="molecule type" value="Genomic_DNA"/>
</dbReference>
<keyword evidence="3 6" id="KW-0645">Protease</keyword>
<dbReference type="PROSITE" id="PS00680">
    <property type="entry name" value="MAP_1"/>
    <property type="match status" value="1"/>
</dbReference>
<evidence type="ECO:0000256" key="4">
    <source>
        <dbReference type="ARBA" id="ARBA00022723"/>
    </source>
</evidence>
<dbReference type="Gene3D" id="3.90.230.10">
    <property type="entry name" value="Creatinase/methionine aminopeptidase superfamily"/>
    <property type="match status" value="1"/>
</dbReference>
<dbReference type="eggNOG" id="COG0024">
    <property type="taxonomic scope" value="Bacteria"/>
</dbReference>
<evidence type="ECO:0000256" key="2">
    <source>
        <dbReference type="ARBA" id="ARBA00022438"/>
    </source>
</evidence>
<reference evidence="9 10" key="1">
    <citation type="journal article" date="2010" name="Proc. Natl. Acad. Sci. U.S.A.">
        <title>A Nitrospira metagenome illuminates the physiology and evolution of globally important nitrite-oxidizing bacteria.</title>
        <authorList>
            <person name="Lucker S."/>
            <person name="Wagner M."/>
            <person name="Maixner F."/>
            <person name="Pelletier E."/>
            <person name="Koch H."/>
            <person name="Vacherie B."/>
            <person name="Rattei T."/>
            <person name="Sinninghe Damste J."/>
            <person name="Spieck E."/>
            <person name="Le Paslier D."/>
            <person name="Daims H."/>
        </authorList>
    </citation>
    <scope>NUCLEOTIDE SEQUENCE [LARGE SCALE GENOMIC DNA]</scope>
</reference>
<evidence type="ECO:0000256" key="7">
    <source>
        <dbReference type="RuleBase" id="RU003653"/>
    </source>
</evidence>
<dbReference type="EC" id="3.4.11.18" evidence="6 7"/>
<keyword evidence="2 6" id="KW-0031">Aminopeptidase</keyword>
<dbReference type="STRING" id="330214.NIDE1333"/>
<dbReference type="PANTHER" id="PTHR43330">
    <property type="entry name" value="METHIONINE AMINOPEPTIDASE"/>
    <property type="match status" value="1"/>
</dbReference>
<name>D8PCX4_9BACT</name>
<feature type="binding site" evidence="6">
    <location>
        <position position="77"/>
    </location>
    <ligand>
        <name>substrate</name>
    </ligand>
</feature>
<dbReference type="Proteomes" id="UP000001660">
    <property type="component" value="Chromosome"/>
</dbReference>
<dbReference type="HAMAP" id="MF_01974">
    <property type="entry name" value="MetAP_1"/>
    <property type="match status" value="1"/>
</dbReference>
<gene>
    <name evidence="6 9" type="primary">map</name>
    <name evidence="9" type="ORF">NIDE1333</name>
</gene>
<evidence type="ECO:0000256" key="6">
    <source>
        <dbReference type="HAMAP-Rule" id="MF_01974"/>
    </source>
</evidence>
<evidence type="ECO:0000313" key="9">
    <source>
        <dbReference type="EMBL" id="CBK41083.1"/>
    </source>
</evidence>
<dbReference type="CDD" id="cd01086">
    <property type="entry name" value="MetAP1"/>
    <property type="match status" value="1"/>
</dbReference>
<dbReference type="GO" id="GO:0070006">
    <property type="term" value="F:metalloaminopeptidase activity"/>
    <property type="evidence" value="ECO:0007669"/>
    <property type="project" value="UniProtKB-UniRule"/>
</dbReference>
<dbReference type="GO" id="GO:0006508">
    <property type="term" value="P:proteolysis"/>
    <property type="evidence" value="ECO:0007669"/>
    <property type="project" value="UniProtKB-KW"/>
</dbReference>
<feature type="binding site" evidence="6">
    <location>
        <position position="105"/>
    </location>
    <ligand>
        <name>a divalent metal cation</name>
        <dbReference type="ChEBI" id="CHEBI:60240"/>
        <label>1</label>
    </ligand>
</feature>
<dbReference type="GO" id="GO:0005829">
    <property type="term" value="C:cytosol"/>
    <property type="evidence" value="ECO:0007669"/>
    <property type="project" value="TreeGrafter"/>
</dbReference>
<dbReference type="GO" id="GO:0004239">
    <property type="term" value="F:initiator methionyl aminopeptidase activity"/>
    <property type="evidence" value="ECO:0007669"/>
    <property type="project" value="UniProtKB-UniRule"/>
</dbReference>
<keyword evidence="4 6" id="KW-0479">Metal-binding</keyword>
<dbReference type="OrthoDB" id="9802055at2"/>
<dbReference type="Pfam" id="PF00557">
    <property type="entry name" value="Peptidase_M24"/>
    <property type="match status" value="1"/>
</dbReference>